<keyword evidence="2" id="KW-1185">Reference proteome</keyword>
<evidence type="ECO:0000313" key="3">
    <source>
        <dbReference type="WBParaSite" id="MBELARI_LOCUS16447"/>
    </source>
</evidence>
<organism evidence="2 3">
    <name type="scientific">Mesorhabditis belari</name>
    <dbReference type="NCBI Taxonomy" id="2138241"/>
    <lineage>
        <taxon>Eukaryota</taxon>
        <taxon>Metazoa</taxon>
        <taxon>Ecdysozoa</taxon>
        <taxon>Nematoda</taxon>
        <taxon>Chromadorea</taxon>
        <taxon>Rhabditida</taxon>
        <taxon>Rhabditina</taxon>
        <taxon>Rhabditomorpha</taxon>
        <taxon>Rhabditoidea</taxon>
        <taxon>Rhabditidae</taxon>
        <taxon>Mesorhabditinae</taxon>
        <taxon>Mesorhabditis</taxon>
    </lineage>
</organism>
<sequence>MLNDQREADHAPHEIEIDLINNEMANLEVNRDVEEQMKAHEWKMRESDAMSNNGGTGKLNENHQPSEYHGLDSATFRMNVSIFSRHATFLIAEGLSTNQ</sequence>
<dbReference type="WBParaSite" id="MBELARI_LOCUS16447">
    <property type="protein sequence ID" value="MBELARI_LOCUS16447"/>
    <property type="gene ID" value="MBELARI_LOCUS16447"/>
</dbReference>
<accession>A0AAF3ERD6</accession>
<name>A0AAF3ERD6_9BILA</name>
<reference evidence="3" key="1">
    <citation type="submission" date="2024-02" db="UniProtKB">
        <authorList>
            <consortium name="WormBaseParasite"/>
        </authorList>
    </citation>
    <scope>IDENTIFICATION</scope>
</reference>
<evidence type="ECO:0000256" key="1">
    <source>
        <dbReference type="SAM" id="MobiDB-lite"/>
    </source>
</evidence>
<proteinExistence type="predicted"/>
<evidence type="ECO:0000313" key="2">
    <source>
        <dbReference type="Proteomes" id="UP000887575"/>
    </source>
</evidence>
<dbReference type="AlphaFoldDB" id="A0AAF3ERD6"/>
<protein>
    <submittedName>
        <fullName evidence="3">Uncharacterized protein</fullName>
    </submittedName>
</protein>
<feature type="region of interest" description="Disordered" evidence="1">
    <location>
        <begin position="42"/>
        <end position="66"/>
    </location>
</feature>
<dbReference type="Proteomes" id="UP000887575">
    <property type="component" value="Unassembled WGS sequence"/>
</dbReference>